<keyword evidence="6" id="KW-0472">Membrane</keyword>
<name>A0A015SRF3_BACFG</name>
<comment type="subcellular location">
    <subcellularLocation>
        <location evidence="1">Cell outer membrane</location>
    </subcellularLocation>
</comment>
<feature type="signal peptide" evidence="8">
    <location>
        <begin position="1"/>
        <end position="19"/>
    </location>
</feature>
<reference evidence="9 10" key="1">
    <citation type="submission" date="2014-02" db="EMBL/GenBank/DDBJ databases">
        <authorList>
            <person name="Sears C."/>
            <person name="Carroll K."/>
            <person name="Sack B.R."/>
            <person name="Qadri F."/>
            <person name="Myers L.L."/>
            <person name="Chung G.-T."/>
            <person name="Escheverria P."/>
            <person name="Fraser C.M."/>
            <person name="Sadzewicz L."/>
            <person name="Shefchek K.A."/>
            <person name="Tallon L."/>
            <person name="Das S.P."/>
            <person name="Daugherty S."/>
            <person name="Mongodin E.F."/>
        </authorList>
    </citation>
    <scope>NUCLEOTIDE SEQUENCE [LARGE SCALE GENOMIC DNA]</scope>
    <source>
        <strain evidence="10">3988T(B)14</strain>
    </source>
</reference>
<dbReference type="GO" id="GO:0009279">
    <property type="term" value="C:cell outer membrane"/>
    <property type="evidence" value="ECO:0007669"/>
    <property type="project" value="UniProtKB-SubCell"/>
</dbReference>
<gene>
    <name evidence="9" type="ORF">M124_1364</name>
</gene>
<dbReference type="GO" id="GO:1990281">
    <property type="term" value="C:efflux pump complex"/>
    <property type="evidence" value="ECO:0007669"/>
    <property type="project" value="TreeGrafter"/>
</dbReference>
<dbReference type="GeneID" id="60367566"/>
<dbReference type="GO" id="GO:0015288">
    <property type="term" value="F:porin activity"/>
    <property type="evidence" value="ECO:0007669"/>
    <property type="project" value="TreeGrafter"/>
</dbReference>
<evidence type="ECO:0000256" key="7">
    <source>
        <dbReference type="ARBA" id="ARBA00023237"/>
    </source>
</evidence>
<dbReference type="PANTHER" id="PTHR30026:SF20">
    <property type="entry name" value="OUTER MEMBRANE PROTEIN TOLC"/>
    <property type="match status" value="1"/>
</dbReference>
<evidence type="ECO:0000313" key="9">
    <source>
        <dbReference type="EMBL" id="EXY74784.1"/>
    </source>
</evidence>
<evidence type="ECO:0000256" key="6">
    <source>
        <dbReference type="ARBA" id="ARBA00023136"/>
    </source>
</evidence>
<proteinExistence type="inferred from homology"/>
<evidence type="ECO:0000256" key="1">
    <source>
        <dbReference type="ARBA" id="ARBA00004442"/>
    </source>
</evidence>
<evidence type="ECO:0000256" key="2">
    <source>
        <dbReference type="ARBA" id="ARBA00007613"/>
    </source>
</evidence>
<dbReference type="Proteomes" id="UP000020529">
    <property type="component" value="Unassembled WGS sequence"/>
</dbReference>
<comment type="caution">
    <text evidence="9">The sequence shown here is derived from an EMBL/GenBank/DDBJ whole genome shotgun (WGS) entry which is preliminary data.</text>
</comment>
<dbReference type="GO" id="GO:0015562">
    <property type="term" value="F:efflux transmembrane transporter activity"/>
    <property type="evidence" value="ECO:0007669"/>
    <property type="project" value="InterPro"/>
</dbReference>
<dbReference type="Gene3D" id="1.20.1600.10">
    <property type="entry name" value="Outer membrane efflux proteins (OEP)"/>
    <property type="match status" value="1"/>
</dbReference>
<evidence type="ECO:0000256" key="8">
    <source>
        <dbReference type="SAM" id="SignalP"/>
    </source>
</evidence>
<dbReference type="Pfam" id="PF02321">
    <property type="entry name" value="OEP"/>
    <property type="match status" value="2"/>
</dbReference>
<keyword evidence="8" id="KW-0732">Signal</keyword>
<dbReference type="EMBL" id="JGCY01000261">
    <property type="protein sequence ID" value="EXY74784.1"/>
    <property type="molecule type" value="Genomic_DNA"/>
</dbReference>
<evidence type="ECO:0000256" key="4">
    <source>
        <dbReference type="ARBA" id="ARBA00022452"/>
    </source>
</evidence>
<dbReference type="PATRIC" id="fig|1339315.3.peg.2143"/>
<keyword evidence="3" id="KW-0813">Transport</keyword>
<keyword evidence="4" id="KW-1134">Transmembrane beta strand</keyword>
<organism evidence="9 10">
    <name type="scientific">Bacteroides fragilis str. 3988T(B)14</name>
    <dbReference type="NCBI Taxonomy" id="1339315"/>
    <lineage>
        <taxon>Bacteria</taxon>
        <taxon>Pseudomonadati</taxon>
        <taxon>Bacteroidota</taxon>
        <taxon>Bacteroidia</taxon>
        <taxon>Bacteroidales</taxon>
        <taxon>Bacteroidaceae</taxon>
        <taxon>Bacteroides</taxon>
    </lineage>
</organism>
<evidence type="ECO:0000256" key="3">
    <source>
        <dbReference type="ARBA" id="ARBA00022448"/>
    </source>
</evidence>
<feature type="chain" id="PRO_5001476615" evidence="8">
    <location>
        <begin position="20"/>
        <end position="439"/>
    </location>
</feature>
<evidence type="ECO:0000313" key="10">
    <source>
        <dbReference type="Proteomes" id="UP000020529"/>
    </source>
</evidence>
<dbReference type="InterPro" id="IPR051906">
    <property type="entry name" value="TolC-like"/>
</dbReference>
<dbReference type="InterPro" id="IPR003423">
    <property type="entry name" value="OMP_efflux"/>
</dbReference>
<dbReference type="RefSeq" id="WP_005786410.1">
    <property type="nucleotide sequence ID" value="NZ_JGCY01000261.1"/>
</dbReference>
<protein>
    <submittedName>
        <fullName evidence="9">Outer membrane efflux family protein</fullName>
    </submittedName>
</protein>
<sequence>MKHFISFCTFLLFSTLLFAQAERSLDECIRIAWKQNPSLRNSGIDIKEARMDYISSVASFLPRVSVSAEAGRNFGRSIDPNTNGYTNDTFDEGTVGLDMTLSLFEGFTRINRVRFEKMNRNRSEWALKERRNELACQVTDAYYKLLLEERMLDLALEQSRLSERYLKQTEAFVELGLKSVSDLQEVKARREGDIYRYQARQNGCRLALLRLKQLLNLHAEDTLAVQDTINYELLSAYPLPQTEELYTQSLVAMPSMRMMELRQRAARKEYAMAGGKFSPTVFARFSMASRYLDGFSTKQLNDNLGKYIGIGISIPLLSGLERLTTLRKHKLNIFRLRNEEELQKQQLYTEVEQTVLSLRSGYDEFRQVLQQFRAEELVLKESERKWEEGLISVFQLMEARNRFISSKAELARVRLQVDMTLKMETYYRTGSFCTLPGEE</sequence>
<comment type="similarity">
    <text evidence="2">Belongs to the outer membrane factor (OMF) (TC 1.B.17) family.</text>
</comment>
<keyword evidence="7" id="KW-0998">Cell outer membrane</keyword>
<dbReference type="PANTHER" id="PTHR30026">
    <property type="entry name" value="OUTER MEMBRANE PROTEIN TOLC"/>
    <property type="match status" value="1"/>
</dbReference>
<dbReference type="SUPFAM" id="SSF56954">
    <property type="entry name" value="Outer membrane efflux proteins (OEP)"/>
    <property type="match status" value="1"/>
</dbReference>
<evidence type="ECO:0000256" key="5">
    <source>
        <dbReference type="ARBA" id="ARBA00022692"/>
    </source>
</evidence>
<dbReference type="AlphaFoldDB" id="A0A015SRF3"/>
<accession>A0A015SRF3</accession>
<keyword evidence="5" id="KW-0812">Transmembrane</keyword>